<dbReference type="Proteomes" id="UP000241848">
    <property type="component" value="Unassembled WGS sequence"/>
</dbReference>
<reference evidence="1 2" key="1">
    <citation type="journal article" date="2014" name="BMC Genomics">
        <title>Comparison of environmental and isolate Sulfobacillus genomes reveals diverse carbon, sulfur, nitrogen, and hydrogen metabolisms.</title>
        <authorList>
            <person name="Justice N.B."/>
            <person name="Norman A."/>
            <person name="Brown C.T."/>
            <person name="Singh A."/>
            <person name="Thomas B.C."/>
            <person name="Banfield J.F."/>
        </authorList>
    </citation>
    <scope>NUCLEOTIDE SEQUENCE [LARGE SCALE GENOMIC DNA]</scope>
    <source>
        <strain evidence="1">AMDSBA3</strain>
    </source>
</reference>
<evidence type="ECO:0000313" key="1">
    <source>
        <dbReference type="EMBL" id="PSR19997.1"/>
    </source>
</evidence>
<sequence length="61" mass="6715">MYFDECSSARFGGVKVDIALAVTAFGDRTDHHRLINSLTVPVHHAHQIPRQLGRTGLDANT</sequence>
<comment type="caution">
    <text evidence="1">The sequence shown here is derived from an EMBL/GenBank/DDBJ whole genome shotgun (WGS) entry which is preliminary data.</text>
</comment>
<accession>A0A2T2WCN5</accession>
<dbReference type="AlphaFoldDB" id="A0A2T2WCN5"/>
<protein>
    <submittedName>
        <fullName evidence="1">Uncharacterized protein</fullName>
    </submittedName>
</protein>
<evidence type="ECO:0000313" key="2">
    <source>
        <dbReference type="Proteomes" id="UP000241848"/>
    </source>
</evidence>
<organism evidence="1 2">
    <name type="scientific">Sulfobacillus acidophilus</name>
    <dbReference type="NCBI Taxonomy" id="53633"/>
    <lineage>
        <taxon>Bacteria</taxon>
        <taxon>Bacillati</taxon>
        <taxon>Bacillota</taxon>
        <taxon>Clostridia</taxon>
        <taxon>Eubacteriales</taxon>
        <taxon>Clostridiales Family XVII. Incertae Sedis</taxon>
        <taxon>Sulfobacillus</taxon>
    </lineage>
</organism>
<dbReference type="EMBL" id="PXYV01000099">
    <property type="protein sequence ID" value="PSR19997.1"/>
    <property type="molecule type" value="Genomic_DNA"/>
</dbReference>
<name>A0A2T2WCN5_9FIRM</name>
<proteinExistence type="predicted"/>
<gene>
    <name evidence="1" type="ORF">C7B45_17120</name>
</gene>